<comment type="caution">
    <text evidence="1">The sequence shown here is derived from an EMBL/GenBank/DDBJ whole genome shotgun (WGS) entry which is preliminary data.</text>
</comment>
<accession>A0ABT8X5E4</accession>
<name>A0ABT8X5E4_9FLAO</name>
<proteinExistence type="predicted"/>
<dbReference type="RefSeq" id="WP_303283549.1">
    <property type="nucleotide sequence ID" value="NZ_BAABCZ010000004.1"/>
</dbReference>
<sequence length="1213" mass="139069">MIERRKGTIQRQRINTNLLNPEFKIDERSFEDLLAYITSYVEHINFYTTEHIIDGNWKALVEQDPVIYIIGIIKEPIDSLHVETYVPINMVQVLLDWYNKIEKWYHRLMYLKEDILANKIGNVLQDVLQDKKKALESILDDTKTDGVTTDSFVDALKVHPNSSNSDSEFDLDDTVHAFGKMVLYIQNFTSDYLKSNVFAKKDHMPNNAMYITFAILFKKVQETINAIGDRHLDFYYKDVLQQTPRKGIATQAVVCFELTPKSKGVLITENTQLSAGKLFESKQNILFETTKPLLAVFIEINELQTLYFNKSPFIKIGTNESIISNIVKNNLISNKKEIKDVENRSLFGADEDSIIESEISLKTTTDIGFMIGSQVLFLEEGERDIKITFTLEKESSESIFWKLLHDMVSNQGLPMDVIFNTVFEEAFLITYTTTKDWETVTSYSVTYNETENTFSIHFRLDNTDPPVTVLSSDTDYSWPMVKVVLDEYAPIYVYSFFKGIKLELITIDVNVTGIKNLAIYNNVGKLPLTKAFNLFGLSPAVGNYLMIGKSELFKKELINIDLHIEWDAVPTDYGGFETYYKEYSKKFTNDSFMIDITALSNGYWFPREEKVREQFNLFNIEPVTTPEGYDSVIISKKNTITLNDLKKYQLSRDYKLQDPITYSVHTNSGFFKLSFIAPQEAFGNELYQKDYTEIVLYNAKNQEPLPVPNKPFVPKVKQLTLDYTASDSIYFNNTFDGSADTVQGDYIHLTPFGTERIVSDSKVYKNTIVSDFISEGYLYLELSNIGTDTTVSLYFDLKNNTSENIEQPDNITIEYKKIDRWEVLPKKNIISDDTNQLSKSGIIELLLPYYDSEVSNQGYELRFVAKHDAYKYPIINSIYSNAVVASCISDDETIIGKKVEANSITKPVKKILDLKKVVQPTASYGGKIPTIPEMFYTEVSERLRHKDRALTIWDYEHLILQYFHEVIAVKCTNLDGFFKPQAGKITIIVLPRTWTHDDHRYFNGNELDAIHNFIKSKSNSFIRIKVQNPTVEWLLVTCIVEFYAKDQGGYYLNELNTELSNFLSPLSHSDSTIGIEGIGATVVPRMLRSHVENLPYIQSVETLEIEHIVKKGIDNFSAKVYEGSNEIKPTKPWAILAPKMKHNIYSSSILEDETMEEIESQNLQIGVDYIIAGDIEDVQDDIKTNHDIDEKTPQKIATVAESKSDTILTFKIT</sequence>
<gene>
    <name evidence="1" type="ORF">Q4Q39_15915</name>
</gene>
<reference evidence="1" key="1">
    <citation type="submission" date="2023-07" db="EMBL/GenBank/DDBJ databases">
        <title>Two novel species in the genus Flavivirga.</title>
        <authorList>
            <person name="Kwon K."/>
        </authorList>
    </citation>
    <scope>NUCLEOTIDE SEQUENCE</scope>
    <source>
        <strain evidence="1">KACC 14157</strain>
    </source>
</reference>
<dbReference type="EMBL" id="JAUOEM010000005">
    <property type="protein sequence ID" value="MDO5988897.1"/>
    <property type="molecule type" value="Genomic_DNA"/>
</dbReference>
<organism evidence="1 2">
    <name type="scientific">Flavivirga amylovorans</name>
    <dbReference type="NCBI Taxonomy" id="870486"/>
    <lineage>
        <taxon>Bacteria</taxon>
        <taxon>Pseudomonadati</taxon>
        <taxon>Bacteroidota</taxon>
        <taxon>Flavobacteriia</taxon>
        <taxon>Flavobacteriales</taxon>
        <taxon>Flavobacteriaceae</taxon>
        <taxon>Flavivirga</taxon>
    </lineage>
</organism>
<evidence type="ECO:0000313" key="2">
    <source>
        <dbReference type="Proteomes" id="UP001176891"/>
    </source>
</evidence>
<keyword evidence="2" id="KW-1185">Reference proteome</keyword>
<protein>
    <recommendedName>
        <fullName evidence="3">Baseplate protein J-like domain-containing protein</fullName>
    </recommendedName>
</protein>
<evidence type="ECO:0008006" key="3">
    <source>
        <dbReference type="Google" id="ProtNLM"/>
    </source>
</evidence>
<evidence type="ECO:0000313" key="1">
    <source>
        <dbReference type="EMBL" id="MDO5988897.1"/>
    </source>
</evidence>
<dbReference type="Proteomes" id="UP001176891">
    <property type="component" value="Unassembled WGS sequence"/>
</dbReference>